<accession>A0A1H9NFK0</accession>
<dbReference type="STRING" id="531814.SAMN04487944_103113"/>
<dbReference type="Proteomes" id="UP000199687">
    <property type="component" value="Unassembled WGS sequence"/>
</dbReference>
<keyword evidence="2" id="KW-1185">Reference proteome</keyword>
<dbReference type="RefSeq" id="WP_089739614.1">
    <property type="nucleotide sequence ID" value="NZ_FOGL01000003.1"/>
</dbReference>
<dbReference type="CDD" id="cd08026">
    <property type="entry name" value="DUF326"/>
    <property type="match status" value="1"/>
</dbReference>
<evidence type="ECO:0000313" key="2">
    <source>
        <dbReference type="Proteomes" id="UP000199687"/>
    </source>
</evidence>
<dbReference type="AlphaFoldDB" id="A0A1H9NFK0"/>
<organism evidence="1 2">
    <name type="scientific">Gracilibacillus ureilyticus</name>
    <dbReference type="NCBI Taxonomy" id="531814"/>
    <lineage>
        <taxon>Bacteria</taxon>
        <taxon>Bacillati</taxon>
        <taxon>Bacillota</taxon>
        <taxon>Bacilli</taxon>
        <taxon>Bacillales</taxon>
        <taxon>Bacillaceae</taxon>
        <taxon>Gracilibacillus</taxon>
    </lineage>
</organism>
<proteinExistence type="predicted"/>
<name>A0A1H9NFK0_9BACI</name>
<dbReference type="Pfam" id="PF03860">
    <property type="entry name" value="Csp"/>
    <property type="match status" value="1"/>
</dbReference>
<protein>
    <submittedName>
        <fullName evidence="1">Uncharacterized protein</fullName>
    </submittedName>
</protein>
<sequence length="108" mass="12094">MDQQKLLDTLHECMASCNHCFDACLQEENINKMAECIRLDRECADICSYLETAISRNSPFVKDLAAVCSKICTACGTECEKHDHDHCQKCAKACFACADACEEFAQQM</sequence>
<gene>
    <name evidence="1" type="ORF">SAMN04487944_103113</name>
</gene>
<dbReference type="PANTHER" id="PTHR37310:SF1">
    <property type="entry name" value="CYTOPLASMIC PROTEIN"/>
    <property type="match status" value="1"/>
</dbReference>
<dbReference type="EMBL" id="FOGL01000003">
    <property type="protein sequence ID" value="SER34567.1"/>
    <property type="molecule type" value="Genomic_DNA"/>
</dbReference>
<dbReference type="OrthoDB" id="5396211at2"/>
<dbReference type="InterPro" id="IPR005560">
    <property type="entry name" value="Csp_YhjQ"/>
</dbReference>
<evidence type="ECO:0000313" key="1">
    <source>
        <dbReference type="EMBL" id="SER34567.1"/>
    </source>
</evidence>
<dbReference type="Gene3D" id="1.20.1270.360">
    <property type="match status" value="1"/>
</dbReference>
<dbReference type="InterPro" id="IPR044543">
    <property type="entry name" value="YHJQ-like"/>
</dbReference>
<reference evidence="1 2" key="1">
    <citation type="submission" date="2016-10" db="EMBL/GenBank/DDBJ databases">
        <authorList>
            <person name="de Groot N.N."/>
        </authorList>
    </citation>
    <scope>NUCLEOTIDE SEQUENCE [LARGE SCALE GENOMIC DNA]</scope>
    <source>
        <strain evidence="1 2">CGMCC 1.7727</strain>
    </source>
</reference>
<dbReference type="PANTHER" id="PTHR37310">
    <property type="entry name" value="CYTOPLASMIC PROTEIN-RELATED"/>
    <property type="match status" value="1"/>
</dbReference>